<reference evidence="3 4" key="1">
    <citation type="submission" date="2016-02" db="EMBL/GenBank/DDBJ databases">
        <title>Genome analysis of coral dinoflagellate symbionts highlights evolutionary adaptations to a symbiotic lifestyle.</title>
        <authorList>
            <person name="Aranda M."/>
            <person name="Li Y."/>
            <person name="Liew Y.J."/>
            <person name="Baumgarten S."/>
            <person name="Simakov O."/>
            <person name="Wilson M."/>
            <person name="Piel J."/>
            <person name="Ashoor H."/>
            <person name="Bougouffa S."/>
            <person name="Bajic V.B."/>
            <person name="Ryu T."/>
            <person name="Ravasi T."/>
            <person name="Bayer T."/>
            <person name="Micklem G."/>
            <person name="Kim H."/>
            <person name="Bhak J."/>
            <person name="Lajeunesse T.C."/>
            <person name="Voolstra C.R."/>
        </authorList>
    </citation>
    <scope>NUCLEOTIDE SEQUENCE [LARGE SCALE GENOMIC DNA]</scope>
    <source>
        <strain evidence="3 4">CCMP2467</strain>
    </source>
</reference>
<evidence type="ECO:0000313" key="3">
    <source>
        <dbReference type="EMBL" id="OLQ12896.1"/>
    </source>
</evidence>
<dbReference type="EMBL" id="LSRX01000036">
    <property type="protein sequence ID" value="OLQ12896.1"/>
    <property type="molecule type" value="Genomic_DNA"/>
</dbReference>
<sequence>MASPSNAWATAISTEDLVKGAKATADLAGLELALDTSFLSRDALVQAIQATTAPSPLLAVKKEIVKIEGELVQLQAKIKELENQLAGKAAPPRPSQVPCQTPQNRVRSKAPPSPAPSSVQDAAKSTAEDDDNDEVDEGEGGDAAGKVTVTSPDGTIVLTQDALRMRLKRLCEKKSKSQKCHVDDETHQQYLSGGPEREWLEMALLEALQSVGPEALGRGKAAHRQASFKVQVTMIRERRHLKESESNGEWLTEERMQKSGEYSKQTIKSIVSYCERFPQVLTRKWKYNNDVLEYFVETSTKQTIKHSELLKRVETTQEREAGDMPTDVQQVGMVSEGEAKPKNEQVEDKARCRDKVARARNTIKKPCADLIAMESRVLVLLELKKGLKRGADIKQTDNIKETVVARAFAKAGLRLDVKLSYAHVGQYREHPYIPVSSWIQSLDQAGRLGKLVGCSMDDLPKVLSSYWANFKQVHPKHQVFDLQTPLDRCLPVYLHGDEGTTYKKDGALVLSFQSPLGRGTSKNKVGNVLGGNKQFMNFIGHAFETRFLIVAGLKEDYRTCPDVYKQYLELATSSLDDACRNGVPLRSGQVLHPIPLGHKGDWSYMVFKASFSQYNWC</sequence>
<evidence type="ECO:0000256" key="2">
    <source>
        <dbReference type="SAM" id="MobiDB-lite"/>
    </source>
</evidence>
<protein>
    <submittedName>
        <fullName evidence="3">Uncharacterized protein</fullName>
    </submittedName>
</protein>
<dbReference type="OrthoDB" id="419369at2759"/>
<accession>A0A1Q9EZJ2</accession>
<proteinExistence type="predicted"/>
<dbReference type="Proteomes" id="UP000186817">
    <property type="component" value="Unassembled WGS sequence"/>
</dbReference>
<keyword evidence="4" id="KW-1185">Reference proteome</keyword>
<keyword evidence="1" id="KW-0175">Coiled coil</keyword>
<dbReference type="AlphaFoldDB" id="A0A1Q9EZJ2"/>
<organism evidence="3 4">
    <name type="scientific">Symbiodinium microadriaticum</name>
    <name type="common">Dinoflagellate</name>
    <name type="synonym">Zooxanthella microadriatica</name>
    <dbReference type="NCBI Taxonomy" id="2951"/>
    <lineage>
        <taxon>Eukaryota</taxon>
        <taxon>Sar</taxon>
        <taxon>Alveolata</taxon>
        <taxon>Dinophyceae</taxon>
        <taxon>Suessiales</taxon>
        <taxon>Symbiodiniaceae</taxon>
        <taxon>Symbiodinium</taxon>
    </lineage>
</organism>
<evidence type="ECO:0000313" key="4">
    <source>
        <dbReference type="Proteomes" id="UP000186817"/>
    </source>
</evidence>
<feature type="compositionally biased region" description="Acidic residues" evidence="2">
    <location>
        <begin position="128"/>
        <end position="140"/>
    </location>
</feature>
<comment type="caution">
    <text evidence="3">The sequence shown here is derived from an EMBL/GenBank/DDBJ whole genome shotgun (WGS) entry which is preliminary data.</text>
</comment>
<feature type="coiled-coil region" evidence="1">
    <location>
        <begin position="57"/>
        <end position="84"/>
    </location>
</feature>
<evidence type="ECO:0000256" key="1">
    <source>
        <dbReference type="SAM" id="Coils"/>
    </source>
</evidence>
<name>A0A1Q9EZJ2_SYMMI</name>
<gene>
    <name evidence="3" type="ORF">AK812_SmicGene3105</name>
</gene>
<feature type="region of interest" description="Disordered" evidence="2">
    <location>
        <begin position="86"/>
        <end position="149"/>
    </location>
</feature>